<dbReference type="PANTHER" id="PTHR43585:SF2">
    <property type="entry name" value="ATP-GRASP ENZYME FSQD"/>
    <property type="match status" value="1"/>
</dbReference>
<dbReference type="OrthoDB" id="5372487at2"/>
<evidence type="ECO:0000313" key="7">
    <source>
        <dbReference type="EMBL" id="RJF96724.1"/>
    </source>
</evidence>
<dbReference type="AlphaFoldDB" id="A0A418WVH4"/>
<name>A0A418WVH4_9BURK</name>
<dbReference type="SUPFAM" id="SSF56059">
    <property type="entry name" value="Glutathione synthetase ATP-binding domain-like"/>
    <property type="match status" value="1"/>
</dbReference>
<protein>
    <submittedName>
        <fullName evidence="7">ATP-grasp domain-containing protein</fullName>
    </submittedName>
</protein>
<evidence type="ECO:0000256" key="2">
    <source>
        <dbReference type="ARBA" id="ARBA00022741"/>
    </source>
</evidence>
<dbReference type="PANTHER" id="PTHR43585">
    <property type="entry name" value="FUMIPYRROLE BIOSYNTHESIS PROTEIN C"/>
    <property type="match status" value="1"/>
</dbReference>
<keyword evidence="8" id="KW-1185">Reference proteome</keyword>
<proteinExistence type="predicted"/>
<evidence type="ECO:0000256" key="1">
    <source>
        <dbReference type="ARBA" id="ARBA00022598"/>
    </source>
</evidence>
<dbReference type="GO" id="GO:0016874">
    <property type="term" value="F:ligase activity"/>
    <property type="evidence" value="ECO:0007669"/>
    <property type="project" value="UniProtKB-KW"/>
</dbReference>
<evidence type="ECO:0000256" key="5">
    <source>
        <dbReference type="SAM" id="MobiDB-lite"/>
    </source>
</evidence>
<keyword evidence="2 4" id="KW-0547">Nucleotide-binding</keyword>
<reference evidence="7 8" key="1">
    <citation type="submission" date="2018-09" db="EMBL/GenBank/DDBJ databases">
        <authorList>
            <person name="Zhu H."/>
        </authorList>
    </citation>
    <scope>NUCLEOTIDE SEQUENCE [LARGE SCALE GENOMIC DNA]</scope>
    <source>
        <strain evidence="7 8">K2R10-39</strain>
    </source>
</reference>
<feature type="domain" description="ATP-grasp" evidence="6">
    <location>
        <begin position="119"/>
        <end position="296"/>
    </location>
</feature>
<dbReference type="InterPro" id="IPR003806">
    <property type="entry name" value="ATP-grasp_PylC-type"/>
</dbReference>
<dbReference type="InterPro" id="IPR011761">
    <property type="entry name" value="ATP-grasp"/>
</dbReference>
<evidence type="ECO:0000313" key="8">
    <source>
        <dbReference type="Proteomes" id="UP000285190"/>
    </source>
</evidence>
<dbReference type="Pfam" id="PF02655">
    <property type="entry name" value="ATP-grasp_3"/>
    <property type="match status" value="1"/>
</dbReference>
<dbReference type="GO" id="GO:0046872">
    <property type="term" value="F:metal ion binding"/>
    <property type="evidence" value="ECO:0007669"/>
    <property type="project" value="InterPro"/>
</dbReference>
<dbReference type="Proteomes" id="UP000285190">
    <property type="component" value="Unassembled WGS sequence"/>
</dbReference>
<dbReference type="Gene3D" id="3.30.470.20">
    <property type="entry name" value="ATP-grasp fold, B domain"/>
    <property type="match status" value="1"/>
</dbReference>
<comment type="caution">
    <text evidence="7">The sequence shown here is derived from an EMBL/GenBank/DDBJ whole genome shotgun (WGS) entry which is preliminary data.</text>
</comment>
<dbReference type="InterPro" id="IPR052032">
    <property type="entry name" value="ATP-dep_AA_Ligase"/>
</dbReference>
<gene>
    <name evidence="7" type="ORF">D3870_20165</name>
</gene>
<sequence>MLNFLVVGDSRRIVAAVLQAIRSYTDAKCMVVGGSDTRPLRWSSLCDSQRVIDFQGGDDERFVSMVNELAARMPHMLMIPCDCDGIRLVNRVRDRITMGVTPIPELPMLERFDDKWLFHQFCTQHALPVPETHCIGSKSEADFNTLVSTLGLPFVLKPVNQAGSLGVQIVTSRAHFDREILNNAQYQYAPLIAQRYIDGEDIDLSVLSRHGAMSAFAIQQLNGAEVNFVSNHHLERIAAELCQKSRYHGVMHIDARIEKATGDIYLIECNPRFWASLTASVWCGLNFVAESIQPAARVHRVRQLTAGTAYLRHPIMRPSCWPQLLSDTGERGRLMRAITFDLPTLREFMRETPAMLWKQAKKLAGDSARTQQEIVDVTSRSKKST</sequence>
<evidence type="ECO:0000259" key="6">
    <source>
        <dbReference type="PROSITE" id="PS50975"/>
    </source>
</evidence>
<evidence type="ECO:0000256" key="3">
    <source>
        <dbReference type="ARBA" id="ARBA00022840"/>
    </source>
</evidence>
<dbReference type="GO" id="GO:0005524">
    <property type="term" value="F:ATP binding"/>
    <property type="evidence" value="ECO:0007669"/>
    <property type="project" value="UniProtKB-UniRule"/>
</dbReference>
<dbReference type="EMBL" id="QYUN01000003">
    <property type="protein sequence ID" value="RJF96724.1"/>
    <property type="molecule type" value="Genomic_DNA"/>
</dbReference>
<dbReference type="InterPro" id="IPR013815">
    <property type="entry name" value="ATP_grasp_subdomain_1"/>
</dbReference>
<dbReference type="PROSITE" id="PS50975">
    <property type="entry name" value="ATP_GRASP"/>
    <property type="match status" value="1"/>
</dbReference>
<accession>A0A418WVH4</accession>
<keyword evidence="1" id="KW-0436">Ligase</keyword>
<evidence type="ECO:0000256" key="4">
    <source>
        <dbReference type="PROSITE-ProRule" id="PRU00409"/>
    </source>
</evidence>
<keyword evidence="3 4" id="KW-0067">ATP-binding</keyword>
<organism evidence="7 8">
    <name type="scientific">Noviherbaspirillum cavernae</name>
    <dbReference type="NCBI Taxonomy" id="2320862"/>
    <lineage>
        <taxon>Bacteria</taxon>
        <taxon>Pseudomonadati</taxon>
        <taxon>Pseudomonadota</taxon>
        <taxon>Betaproteobacteria</taxon>
        <taxon>Burkholderiales</taxon>
        <taxon>Oxalobacteraceae</taxon>
        <taxon>Noviherbaspirillum</taxon>
    </lineage>
</organism>
<dbReference type="RefSeq" id="WP_119742862.1">
    <property type="nucleotide sequence ID" value="NZ_QYUN01000003.1"/>
</dbReference>
<feature type="region of interest" description="Disordered" evidence="5">
    <location>
        <begin position="365"/>
        <end position="385"/>
    </location>
</feature>
<dbReference type="Gene3D" id="3.30.1490.20">
    <property type="entry name" value="ATP-grasp fold, A domain"/>
    <property type="match status" value="1"/>
</dbReference>